<dbReference type="FunFam" id="3.30.70.1430:FF:000001">
    <property type="entry name" value="Efflux pump membrane transporter"/>
    <property type="match status" value="1"/>
</dbReference>
<dbReference type="GO" id="GO:0005886">
    <property type="term" value="C:plasma membrane"/>
    <property type="evidence" value="ECO:0007669"/>
    <property type="project" value="UniProtKB-SubCell"/>
</dbReference>
<evidence type="ECO:0000256" key="6">
    <source>
        <dbReference type="ARBA" id="ARBA00022692"/>
    </source>
</evidence>
<keyword evidence="7 9" id="KW-1133">Transmembrane helix</keyword>
<feature type="transmembrane region" description="Helical" evidence="9">
    <location>
        <begin position="394"/>
        <end position="414"/>
    </location>
</feature>
<dbReference type="Gene3D" id="3.30.70.1320">
    <property type="entry name" value="Multidrug efflux transporter AcrB pore domain like"/>
    <property type="match status" value="1"/>
</dbReference>
<feature type="transmembrane region" description="Helical" evidence="9">
    <location>
        <begin position="370"/>
        <end position="388"/>
    </location>
</feature>
<feature type="transmembrane region" description="Helical" evidence="9">
    <location>
        <begin position="921"/>
        <end position="942"/>
    </location>
</feature>
<dbReference type="GO" id="GO:0015562">
    <property type="term" value="F:efflux transmembrane transporter activity"/>
    <property type="evidence" value="ECO:0007669"/>
    <property type="project" value="InterPro"/>
</dbReference>
<dbReference type="Pfam" id="PF00873">
    <property type="entry name" value="ACR_tran"/>
    <property type="match status" value="1"/>
</dbReference>
<dbReference type="PANTHER" id="PTHR32063:SF24">
    <property type="entry name" value="CATION EFFLUX SYSTEM (ACRB_ACRD_ACRF FAMILY)"/>
    <property type="match status" value="1"/>
</dbReference>
<feature type="transmembrane region" description="Helical" evidence="9">
    <location>
        <begin position="472"/>
        <end position="499"/>
    </location>
</feature>
<dbReference type="InterPro" id="IPR000731">
    <property type="entry name" value="SSD"/>
</dbReference>
<evidence type="ECO:0000256" key="8">
    <source>
        <dbReference type="ARBA" id="ARBA00023136"/>
    </source>
</evidence>
<evidence type="ECO:0000256" key="1">
    <source>
        <dbReference type="ARBA" id="ARBA00004429"/>
    </source>
</evidence>
<feature type="transmembrane region" description="Helical" evidence="9">
    <location>
        <begin position="440"/>
        <end position="460"/>
    </location>
</feature>
<dbReference type="PANTHER" id="PTHR32063">
    <property type="match status" value="1"/>
</dbReference>
<evidence type="ECO:0000313" key="11">
    <source>
        <dbReference type="EMBL" id="CAA0115328.1"/>
    </source>
</evidence>
<feature type="domain" description="SSD" evidence="10">
    <location>
        <begin position="376"/>
        <end position="497"/>
    </location>
</feature>
<dbReference type="NCBIfam" id="NF000282">
    <property type="entry name" value="RND_permease_1"/>
    <property type="match status" value="1"/>
</dbReference>
<evidence type="ECO:0000256" key="2">
    <source>
        <dbReference type="ARBA" id="ARBA00010942"/>
    </source>
</evidence>
<reference evidence="11 12" key="1">
    <citation type="submission" date="2019-11" db="EMBL/GenBank/DDBJ databases">
        <authorList>
            <person name="Holert J."/>
        </authorList>
    </citation>
    <scope>NUCLEOTIDE SEQUENCE [LARGE SCALE GENOMIC DNA]</scope>
    <source>
        <strain evidence="11">SB11_3</strain>
    </source>
</reference>
<feature type="transmembrane region" description="Helical" evidence="9">
    <location>
        <begin position="895"/>
        <end position="915"/>
    </location>
</feature>
<evidence type="ECO:0000313" key="12">
    <source>
        <dbReference type="Proteomes" id="UP000441399"/>
    </source>
</evidence>
<dbReference type="AlphaFoldDB" id="A0A5S9QC53"/>
<dbReference type="FunFam" id="1.20.1640.10:FF:000001">
    <property type="entry name" value="Efflux pump membrane transporter"/>
    <property type="match status" value="1"/>
</dbReference>
<dbReference type="OrthoDB" id="9757904at2"/>
<name>A0A5S9QC53_9GAMM</name>
<dbReference type="SUPFAM" id="SSF82866">
    <property type="entry name" value="Multidrug efflux transporter AcrB transmembrane domain"/>
    <property type="match status" value="2"/>
</dbReference>
<dbReference type="PROSITE" id="PS50156">
    <property type="entry name" value="SSD"/>
    <property type="match status" value="1"/>
</dbReference>
<dbReference type="SUPFAM" id="SSF82714">
    <property type="entry name" value="Multidrug efflux transporter AcrB TolC docking domain, DN and DC subdomains"/>
    <property type="match status" value="2"/>
</dbReference>
<dbReference type="Gene3D" id="1.20.1640.10">
    <property type="entry name" value="Multidrug efflux transporter AcrB transmembrane domain"/>
    <property type="match status" value="2"/>
</dbReference>
<dbReference type="Proteomes" id="UP000441399">
    <property type="component" value="Unassembled WGS sequence"/>
</dbReference>
<gene>
    <name evidence="11" type="primary">bepG_1</name>
    <name evidence="11" type="ORF">OPDIPICF_01713</name>
</gene>
<evidence type="ECO:0000256" key="7">
    <source>
        <dbReference type="ARBA" id="ARBA00022989"/>
    </source>
</evidence>
<keyword evidence="3 9" id="KW-0813">Transport</keyword>
<sequence length="1051" mass="113942">MISRFFIGRPKFALVVSIVITLAGLISLTQLPIAEYPQITPPQVVVNTTFPGASAKVVEDTVASPIEDVINGVEGMIYMKSTSDNSGGYSLAVTFELGTDSDLAVVRVQNKLKEAEPRLPAEVRQQGLLVEKQSPDILMVVSLYSPDESLDYLFMSNYTKINVQSALARVPGIAKVQIFGGEYSMRLWLDPEKMASLAITPQDVSVALQEQNIQAPVGKIGSPPFDGRLQREFTLQTKGRLENVSEFENIVIRADTDGSIVYLKDIGRVELGQSDYSIISEFQGKPAVSMALYLTPDANALESNDRVMAELESLKQYFPSGMDYQASYNTTRYVSASISQVVESLFEAVVLVILITFVFLGSVRSTMIPSIAIPVSLIGTFAVLLALGMTINTITLLAMILAIGIVVDDAILVIENTDRHLRENPEAGAKQAALASMKEVTSPIIATTLVLLAVFVPVTLLPGITGELYRQLGVTICVAVVISSINALTLSPVLCSLILKPNMKEPKWFVGFTKYLNIVTNKYGRGVQALIHKLAVVTIVFIVLLVGTVFGFMKIPTGFVPQEDKGLFLVSVQLPDNASLTRTYDVVKDLEVMLEADPNVESVTSITGFGILTGSASGNQAVMFAVLRSWDDRPGRQNSVFAITQKLNGYAYVNLPEASIYALSPPAIPGLGSAGGMEFVIQDTGGGAYTELAEQVTNISTQANQSGIITSAFSPFRASVPQIYLDIDRDKAKTLGVPLTELFYTLQSNLGSYYINDFNKYGQTYRVIMQAEGDYRKDAEDMNSFYVRSGAGDMIPITNFFTEETIFGPDVVWRYNKFRSAIINGNVAPGHGTSQAIEEFQRLADQMPSGFQYDWTGQVYQQLKSGSTAIVAFIMALVFIYLFLVAQYESWSTPFAILLVVPIALGGSAAALLVMNMELNLYGQVGLILLISMAAKNSILIVEFAKNKRELNGEPIFDAAVDAARLRFRAINMTALSFILGIMPLVFASGAGASAQVSLGVTVASGMIAALIVGTFLTPSFFVIIQTMREKLQSRMDSGAASTDDTEKPAG</sequence>
<protein>
    <recommendedName>
        <fullName evidence="9">Efflux pump membrane transporter</fullName>
    </recommendedName>
</protein>
<evidence type="ECO:0000256" key="5">
    <source>
        <dbReference type="ARBA" id="ARBA00022519"/>
    </source>
</evidence>
<feature type="transmembrane region" description="Helical" evidence="9">
    <location>
        <begin position="12"/>
        <end position="33"/>
    </location>
</feature>
<dbReference type="EMBL" id="CACSIO010000023">
    <property type="protein sequence ID" value="CAA0115328.1"/>
    <property type="molecule type" value="Genomic_DNA"/>
</dbReference>
<comment type="subcellular location">
    <subcellularLocation>
        <location evidence="1 9">Cell inner membrane</location>
        <topology evidence="1 9">Multi-pass membrane protein</topology>
    </subcellularLocation>
</comment>
<dbReference type="Gene3D" id="3.30.70.1440">
    <property type="entry name" value="Multidrug efflux transporter AcrB pore domain"/>
    <property type="match status" value="1"/>
</dbReference>
<dbReference type="InterPro" id="IPR001036">
    <property type="entry name" value="Acrflvin-R"/>
</dbReference>
<comment type="similarity">
    <text evidence="2 9">Belongs to the resistance-nodulation-cell division (RND) (TC 2.A.6) family.</text>
</comment>
<dbReference type="Gene3D" id="3.30.70.1430">
    <property type="entry name" value="Multidrug efflux transporter AcrB pore domain"/>
    <property type="match status" value="2"/>
</dbReference>
<keyword evidence="5 9" id="KW-0997">Cell inner membrane</keyword>
<evidence type="ECO:0000256" key="9">
    <source>
        <dbReference type="RuleBase" id="RU364070"/>
    </source>
</evidence>
<dbReference type="SUPFAM" id="SSF82693">
    <property type="entry name" value="Multidrug efflux transporter AcrB pore domain, PN1, PN2, PC1 and PC2 subdomains"/>
    <property type="match status" value="3"/>
</dbReference>
<keyword evidence="12" id="KW-1185">Reference proteome</keyword>
<keyword evidence="4" id="KW-1003">Cell membrane</keyword>
<dbReference type="GO" id="GO:0009636">
    <property type="term" value="P:response to toxic substance"/>
    <property type="evidence" value="ECO:0007669"/>
    <property type="project" value="UniProtKB-ARBA"/>
</dbReference>
<dbReference type="NCBIfam" id="TIGR00915">
    <property type="entry name" value="2A0602"/>
    <property type="match status" value="1"/>
</dbReference>
<feature type="transmembrane region" description="Helical" evidence="9">
    <location>
        <begin position="975"/>
        <end position="997"/>
    </location>
</feature>
<dbReference type="GO" id="GO:0042910">
    <property type="term" value="F:xenobiotic transmembrane transporter activity"/>
    <property type="evidence" value="ECO:0007669"/>
    <property type="project" value="TreeGrafter"/>
</dbReference>
<evidence type="ECO:0000256" key="4">
    <source>
        <dbReference type="ARBA" id="ARBA00022475"/>
    </source>
</evidence>
<accession>A0A5S9QC53</accession>
<organism evidence="11 12">
    <name type="scientific">BD1-7 clade bacterium</name>
    <dbReference type="NCBI Taxonomy" id="2029982"/>
    <lineage>
        <taxon>Bacteria</taxon>
        <taxon>Pseudomonadati</taxon>
        <taxon>Pseudomonadota</taxon>
        <taxon>Gammaproteobacteria</taxon>
        <taxon>Cellvibrionales</taxon>
        <taxon>Spongiibacteraceae</taxon>
        <taxon>BD1-7 clade</taxon>
    </lineage>
</organism>
<feature type="transmembrane region" description="Helical" evidence="9">
    <location>
        <begin position="869"/>
        <end position="888"/>
    </location>
</feature>
<evidence type="ECO:0000256" key="3">
    <source>
        <dbReference type="ARBA" id="ARBA00022448"/>
    </source>
</evidence>
<dbReference type="PRINTS" id="PR00702">
    <property type="entry name" value="ACRIFLAVINRP"/>
</dbReference>
<keyword evidence="8 9" id="KW-0472">Membrane</keyword>
<feature type="transmembrane region" description="Helical" evidence="9">
    <location>
        <begin position="345"/>
        <end position="363"/>
    </location>
</feature>
<proteinExistence type="inferred from homology"/>
<dbReference type="Gene3D" id="3.30.2090.10">
    <property type="entry name" value="Multidrug efflux transporter AcrB TolC docking domain, DN and DC subdomains"/>
    <property type="match status" value="2"/>
</dbReference>
<feature type="transmembrane region" description="Helical" evidence="9">
    <location>
        <begin position="534"/>
        <end position="553"/>
    </location>
</feature>
<dbReference type="InterPro" id="IPR027463">
    <property type="entry name" value="AcrB_DN_DC_subdom"/>
</dbReference>
<keyword evidence="6 9" id="KW-0812">Transmembrane</keyword>
<feature type="transmembrane region" description="Helical" evidence="9">
    <location>
        <begin position="1003"/>
        <end position="1025"/>
    </location>
</feature>
<evidence type="ECO:0000259" key="10">
    <source>
        <dbReference type="PROSITE" id="PS50156"/>
    </source>
</evidence>
<dbReference type="InterPro" id="IPR004764">
    <property type="entry name" value="MdtF-like"/>
</dbReference>